<evidence type="ECO:0000313" key="1">
    <source>
        <dbReference type="EMBL" id="KAK0620705.1"/>
    </source>
</evidence>
<organism evidence="1 2">
    <name type="scientific">Immersiella caudata</name>
    <dbReference type="NCBI Taxonomy" id="314043"/>
    <lineage>
        <taxon>Eukaryota</taxon>
        <taxon>Fungi</taxon>
        <taxon>Dikarya</taxon>
        <taxon>Ascomycota</taxon>
        <taxon>Pezizomycotina</taxon>
        <taxon>Sordariomycetes</taxon>
        <taxon>Sordariomycetidae</taxon>
        <taxon>Sordariales</taxon>
        <taxon>Lasiosphaeriaceae</taxon>
        <taxon>Immersiella</taxon>
    </lineage>
</organism>
<protein>
    <submittedName>
        <fullName evidence="1">Uncharacterized protein</fullName>
    </submittedName>
</protein>
<name>A0AA40C0S1_9PEZI</name>
<gene>
    <name evidence="1" type="ORF">B0T14DRAFT_567437</name>
</gene>
<evidence type="ECO:0000313" key="2">
    <source>
        <dbReference type="Proteomes" id="UP001175000"/>
    </source>
</evidence>
<comment type="caution">
    <text evidence="1">The sequence shown here is derived from an EMBL/GenBank/DDBJ whole genome shotgun (WGS) entry which is preliminary data.</text>
</comment>
<sequence>MNSYTQGYGPYFHNVRGRLFLTVEVPSPPINPFPVVDWQAESDLLLGGALLQYTLHEGLSAPPLNGAAPITPQPGVNLNTIGTQPGLIPPPNDHPIPDWVLDPLVPPPAAQTLMPIPQEPVDLGLDPSNAALLLIFSPPLPGQGAPSPPTPAIVDPRNMNPVLEATAHHINVAVNRFSCPLCFRAHATKRTFHRHLWTHHRPYAQQNNIPSEYEECGICHRNMRRDNLKRHTDTRHGGRLA</sequence>
<dbReference type="EMBL" id="JAULSU010000004">
    <property type="protein sequence ID" value="KAK0620705.1"/>
    <property type="molecule type" value="Genomic_DNA"/>
</dbReference>
<proteinExistence type="predicted"/>
<accession>A0AA40C0S1</accession>
<dbReference type="Proteomes" id="UP001175000">
    <property type="component" value="Unassembled WGS sequence"/>
</dbReference>
<keyword evidence="2" id="KW-1185">Reference proteome</keyword>
<reference evidence="1" key="1">
    <citation type="submission" date="2023-06" db="EMBL/GenBank/DDBJ databases">
        <title>Genome-scale phylogeny and comparative genomics of the fungal order Sordariales.</title>
        <authorList>
            <consortium name="Lawrence Berkeley National Laboratory"/>
            <person name="Hensen N."/>
            <person name="Bonometti L."/>
            <person name="Westerberg I."/>
            <person name="Brannstrom I.O."/>
            <person name="Guillou S."/>
            <person name="Cros-Aarteil S."/>
            <person name="Calhoun S."/>
            <person name="Haridas S."/>
            <person name="Kuo A."/>
            <person name="Mondo S."/>
            <person name="Pangilinan J."/>
            <person name="Riley R."/>
            <person name="Labutti K."/>
            <person name="Andreopoulos B."/>
            <person name="Lipzen A."/>
            <person name="Chen C."/>
            <person name="Yanf M."/>
            <person name="Daum C."/>
            <person name="Ng V."/>
            <person name="Clum A."/>
            <person name="Steindorff A."/>
            <person name="Ohm R."/>
            <person name="Martin F."/>
            <person name="Silar P."/>
            <person name="Natvig D."/>
            <person name="Lalanne C."/>
            <person name="Gautier V."/>
            <person name="Ament-Velasquez S.L."/>
            <person name="Kruys A."/>
            <person name="Hutchinson M.I."/>
            <person name="Powell A.J."/>
            <person name="Barry K."/>
            <person name="Miller A.N."/>
            <person name="Grigoriev I.V."/>
            <person name="Debuchy R."/>
            <person name="Gladieux P."/>
            <person name="Thoren M.H."/>
            <person name="Johannesson H."/>
        </authorList>
    </citation>
    <scope>NUCLEOTIDE SEQUENCE</scope>
    <source>
        <strain evidence="1">CBS 606.72</strain>
    </source>
</reference>
<dbReference type="Gene3D" id="3.30.160.60">
    <property type="entry name" value="Classic Zinc Finger"/>
    <property type="match status" value="1"/>
</dbReference>
<dbReference type="AlphaFoldDB" id="A0AA40C0S1"/>